<reference evidence="2" key="1">
    <citation type="journal article" date="2014" name="Int. J. Syst. Evol. Microbiol.">
        <title>Complete genome sequence of Corynebacterium casei LMG S-19264T (=DSM 44701T), isolated from a smear-ripened cheese.</title>
        <authorList>
            <consortium name="US DOE Joint Genome Institute (JGI-PGF)"/>
            <person name="Walter F."/>
            <person name="Albersmeier A."/>
            <person name="Kalinowski J."/>
            <person name="Ruckert C."/>
        </authorList>
    </citation>
    <scope>NUCLEOTIDE SEQUENCE</scope>
    <source>
        <strain evidence="2">CGMCC 1.15725</strain>
    </source>
</reference>
<gene>
    <name evidence="2" type="ORF">GCM10011611_13760</name>
</gene>
<proteinExistence type="predicted"/>
<name>A0A8J3E2E3_9PROT</name>
<dbReference type="SUPFAM" id="SSF55718">
    <property type="entry name" value="SCP-like"/>
    <property type="match status" value="1"/>
</dbReference>
<evidence type="ECO:0000313" key="3">
    <source>
        <dbReference type="Proteomes" id="UP000646365"/>
    </source>
</evidence>
<protein>
    <submittedName>
        <fullName evidence="2">Sterol-binding protein</fullName>
    </submittedName>
</protein>
<reference evidence="2" key="2">
    <citation type="submission" date="2020-09" db="EMBL/GenBank/DDBJ databases">
        <authorList>
            <person name="Sun Q."/>
            <person name="Zhou Y."/>
        </authorList>
    </citation>
    <scope>NUCLEOTIDE SEQUENCE</scope>
    <source>
        <strain evidence="2">CGMCC 1.15725</strain>
    </source>
</reference>
<dbReference type="InterPro" id="IPR036527">
    <property type="entry name" value="SCP2_sterol-bd_dom_sf"/>
</dbReference>
<evidence type="ECO:0000313" key="2">
    <source>
        <dbReference type="EMBL" id="GGF09514.1"/>
    </source>
</evidence>
<dbReference type="RefSeq" id="WP_189043930.1">
    <property type="nucleotide sequence ID" value="NZ_BMJQ01000003.1"/>
</dbReference>
<dbReference type="InterPro" id="IPR003033">
    <property type="entry name" value="SCP2_sterol-bd_dom"/>
</dbReference>
<accession>A0A8J3E2E3</accession>
<organism evidence="2 3">
    <name type="scientific">Aliidongia dinghuensis</name>
    <dbReference type="NCBI Taxonomy" id="1867774"/>
    <lineage>
        <taxon>Bacteria</taxon>
        <taxon>Pseudomonadati</taxon>
        <taxon>Pseudomonadota</taxon>
        <taxon>Alphaproteobacteria</taxon>
        <taxon>Rhodospirillales</taxon>
        <taxon>Dongiaceae</taxon>
        <taxon>Aliidongia</taxon>
    </lineage>
</organism>
<sequence length="100" mass="10649">MSLEVLTRAVKEKAAQNVSLGHTVLFDLGSDGVIFWDGTQNPAVITNEQAEAETVLKLSADSLRKMLDGAMNATLAYMTGSLKISGSMGVALKINSMMED</sequence>
<dbReference type="AlphaFoldDB" id="A0A8J3E2E3"/>
<feature type="domain" description="SCP2" evidence="1">
    <location>
        <begin position="12"/>
        <end position="98"/>
    </location>
</feature>
<comment type="caution">
    <text evidence="2">The sequence shown here is derived from an EMBL/GenBank/DDBJ whole genome shotgun (WGS) entry which is preliminary data.</text>
</comment>
<dbReference type="Proteomes" id="UP000646365">
    <property type="component" value="Unassembled WGS sequence"/>
</dbReference>
<evidence type="ECO:0000259" key="1">
    <source>
        <dbReference type="Pfam" id="PF02036"/>
    </source>
</evidence>
<keyword evidence="3" id="KW-1185">Reference proteome</keyword>
<dbReference type="EMBL" id="BMJQ01000003">
    <property type="protein sequence ID" value="GGF09514.1"/>
    <property type="molecule type" value="Genomic_DNA"/>
</dbReference>
<dbReference type="Pfam" id="PF02036">
    <property type="entry name" value="SCP2"/>
    <property type="match status" value="1"/>
</dbReference>
<dbReference type="Gene3D" id="3.30.1050.10">
    <property type="entry name" value="SCP2 sterol-binding domain"/>
    <property type="match status" value="1"/>
</dbReference>